<proteinExistence type="predicted"/>
<evidence type="ECO:0000313" key="3">
    <source>
        <dbReference type="Proteomes" id="UP000053989"/>
    </source>
</evidence>
<dbReference type="AlphaFoldDB" id="A0A0C2Z5Q8"/>
<evidence type="ECO:0000256" key="1">
    <source>
        <dbReference type="SAM" id="Phobius"/>
    </source>
</evidence>
<sequence>MKREDDQGDRMLTFKTIQLTLRFAHECSIGRSPFDPALCAALKIMRGVVRIAARENNAGRKKSFSLILVSIWQLAVIMKWSQYLYFEVQTTSTLYRSLCAI</sequence>
<gene>
    <name evidence="2" type="ORF">SCLCIDRAFT_1140208</name>
</gene>
<keyword evidence="1" id="KW-0812">Transmembrane</keyword>
<feature type="transmembrane region" description="Helical" evidence="1">
    <location>
        <begin position="64"/>
        <end position="86"/>
    </location>
</feature>
<protein>
    <submittedName>
        <fullName evidence="2">Uncharacterized protein</fullName>
    </submittedName>
</protein>
<dbReference type="HOGENOM" id="CLU_2293370_0_0_1"/>
<evidence type="ECO:0000313" key="2">
    <source>
        <dbReference type="EMBL" id="KIM57323.1"/>
    </source>
</evidence>
<dbReference type="Proteomes" id="UP000053989">
    <property type="component" value="Unassembled WGS sequence"/>
</dbReference>
<organism evidence="2 3">
    <name type="scientific">Scleroderma citrinum Foug A</name>
    <dbReference type="NCBI Taxonomy" id="1036808"/>
    <lineage>
        <taxon>Eukaryota</taxon>
        <taxon>Fungi</taxon>
        <taxon>Dikarya</taxon>
        <taxon>Basidiomycota</taxon>
        <taxon>Agaricomycotina</taxon>
        <taxon>Agaricomycetes</taxon>
        <taxon>Agaricomycetidae</taxon>
        <taxon>Boletales</taxon>
        <taxon>Sclerodermatineae</taxon>
        <taxon>Sclerodermataceae</taxon>
        <taxon>Scleroderma</taxon>
    </lineage>
</organism>
<reference evidence="3" key="2">
    <citation type="submission" date="2015-01" db="EMBL/GenBank/DDBJ databases">
        <title>Evolutionary Origins and Diversification of the Mycorrhizal Mutualists.</title>
        <authorList>
            <consortium name="DOE Joint Genome Institute"/>
            <consortium name="Mycorrhizal Genomics Consortium"/>
            <person name="Kohler A."/>
            <person name="Kuo A."/>
            <person name="Nagy L.G."/>
            <person name="Floudas D."/>
            <person name="Copeland A."/>
            <person name="Barry K.W."/>
            <person name="Cichocki N."/>
            <person name="Veneault-Fourrey C."/>
            <person name="LaButti K."/>
            <person name="Lindquist E.A."/>
            <person name="Lipzen A."/>
            <person name="Lundell T."/>
            <person name="Morin E."/>
            <person name="Murat C."/>
            <person name="Riley R."/>
            <person name="Ohm R."/>
            <person name="Sun H."/>
            <person name="Tunlid A."/>
            <person name="Henrissat B."/>
            <person name="Grigoriev I.V."/>
            <person name="Hibbett D.S."/>
            <person name="Martin F."/>
        </authorList>
    </citation>
    <scope>NUCLEOTIDE SEQUENCE [LARGE SCALE GENOMIC DNA]</scope>
    <source>
        <strain evidence="3">Foug A</strain>
    </source>
</reference>
<reference evidence="2 3" key="1">
    <citation type="submission" date="2014-04" db="EMBL/GenBank/DDBJ databases">
        <authorList>
            <consortium name="DOE Joint Genome Institute"/>
            <person name="Kuo A."/>
            <person name="Kohler A."/>
            <person name="Nagy L.G."/>
            <person name="Floudas D."/>
            <person name="Copeland A."/>
            <person name="Barry K.W."/>
            <person name="Cichocki N."/>
            <person name="Veneault-Fourrey C."/>
            <person name="LaButti K."/>
            <person name="Lindquist E.A."/>
            <person name="Lipzen A."/>
            <person name="Lundell T."/>
            <person name="Morin E."/>
            <person name="Murat C."/>
            <person name="Sun H."/>
            <person name="Tunlid A."/>
            <person name="Henrissat B."/>
            <person name="Grigoriev I.V."/>
            <person name="Hibbett D.S."/>
            <person name="Martin F."/>
            <person name="Nordberg H.P."/>
            <person name="Cantor M.N."/>
            <person name="Hua S.X."/>
        </authorList>
    </citation>
    <scope>NUCLEOTIDE SEQUENCE [LARGE SCALE GENOMIC DNA]</scope>
    <source>
        <strain evidence="2 3">Foug A</strain>
    </source>
</reference>
<keyword evidence="1" id="KW-1133">Transmembrane helix</keyword>
<name>A0A0C2Z5Q8_9AGAM</name>
<keyword evidence="3" id="KW-1185">Reference proteome</keyword>
<dbReference type="EMBL" id="KN822102">
    <property type="protein sequence ID" value="KIM57323.1"/>
    <property type="molecule type" value="Genomic_DNA"/>
</dbReference>
<accession>A0A0C2Z5Q8</accession>
<dbReference type="InParanoid" id="A0A0C2Z5Q8"/>
<keyword evidence="1" id="KW-0472">Membrane</keyword>